<dbReference type="SMART" id="SM00408">
    <property type="entry name" value="IGc2"/>
    <property type="match status" value="1"/>
</dbReference>
<feature type="domain" description="Ig-like" evidence="6">
    <location>
        <begin position="111"/>
        <end position="211"/>
    </location>
</feature>
<dbReference type="InterPro" id="IPR003599">
    <property type="entry name" value="Ig_sub"/>
</dbReference>
<dbReference type="InterPro" id="IPR007110">
    <property type="entry name" value="Ig-like_dom"/>
</dbReference>
<dbReference type="InterPro" id="IPR013783">
    <property type="entry name" value="Ig-like_fold"/>
</dbReference>
<comment type="caution">
    <text evidence="7">The sequence shown here is derived from an EMBL/GenBank/DDBJ whole genome shotgun (WGS) entry which is preliminary data.</text>
</comment>
<dbReference type="InterPro" id="IPR051275">
    <property type="entry name" value="Cell_adhesion_signaling"/>
</dbReference>
<protein>
    <submittedName>
        <fullName evidence="7">NPHS1, nephrin</fullName>
    </submittedName>
</protein>
<dbReference type="SMART" id="SM00409">
    <property type="entry name" value="IG"/>
    <property type="match status" value="1"/>
</dbReference>
<dbReference type="InterPro" id="IPR013162">
    <property type="entry name" value="CD80_C2-set"/>
</dbReference>
<gene>
    <name evidence="7" type="primary">NPHS1</name>
    <name evidence="7" type="ORF">G0U57_010170</name>
</gene>
<dbReference type="AlphaFoldDB" id="A0A8T1RWJ2"/>
<dbReference type="Gene3D" id="2.60.40.10">
    <property type="entry name" value="Immunoglobulins"/>
    <property type="match status" value="2"/>
</dbReference>
<dbReference type="Proteomes" id="UP000765507">
    <property type="component" value="Unassembled WGS sequence"/>
</dbReference>
<keyword evidence="4" id="KW-0325">Glycoprotein</keyword>
<evidence type="ECO:0000313" key="7">
    <source>
        <dbReference type="EMBL" id="KAG6921119.1"/>
    </source>
</evidence>
<keyword evidence="5" id="KW-0393">Immunoglobulin domain</keyword>
<dbReference type="GO" id="GO:0050839">
    <property type="term" value="F:cell adhesion molecule binding"/>
    <property type="evidence" value="ECO:0007669"/>
    <property type="project" value="TreeGrafter"/>
</dbReference>
<organism evidence="7 8">
    <name type="scientific">Chelydra serpentina</name>
    <name type="common">Snapping turtle</name>
    <name type="synonym">Testudo serpentina</name>
    <dbReference type="NCBI Taxonomy" id="8475"/>
    <lineage>
        <taxon>Eukaryota</taxon>
        <taxon>Metazoa</taxon>
        <taxon>Chordata</taxon>
        <taxon>Craniata</taxon>
        <taxon>Vertebrata</taxon>
        <taxon>Euteleostomi</taxon>
        <taxon>Archelosauria</taxon>
        <taxon>Testudinata</taxon>
        <taxon>Testudines</taxon>
        <taxon>Cryptodira</taxon>
        <taxon>Durocryptodira</taxon>
        <taxon>Americhelydia</taxon>
        <taxon>Chelydroidea</taxon>
        <taxon>Chelydridae</taxon>
        <taxon>Chelydra</taxon>
    </lineage>
</organism>
<dbReference type="EMBL" id="JAHGAV010002680">
    <property type="protein sequence ID" value="KAG6921119.1"/>
    <property type="molecule type" value="Genomic_DNA"/>
</dbReference>
<proteinExistence type="predicted"/>
<dbReference type="SUPFAM" id="SSF48726">
    <property type="entry name" value="Immunoglobulin"/>
    <property type="match status" value="2"/>
</dbReference>
<feature type="non-terminal residue" evidence="7">
    <location>
        <position position="1"/>
    </location>
</feature>
<evidence type="ECO:0000256" key="2">
    <source>
        <dbReference type="ARBA" id="ARBA00023136"/>
    </source>
</evidence>
<keyword evidence="8" id="KW-1185">Reference proteome</keyword>
<evidence type="ECO:0000256" key="3">
    <source>
        <dbReference type="ARBA" id="ARBA00023157"/>
    </source>
</evidence>
<reference evidence="7 8" key="1">
    <citation type="journal article" date="2020" name="G3 (Bethesda)">
        <title>Draft Genome of the Common Snapping Turtle, Chelydra serpentina, a Model for Phenotypic Plasticity in Reptiles.</title>
        <authorList>
            <person name="Das D."/>
            <person name="Singh S.K."/>
            <person name="Bierstedt J."/>
            <person name="Erickson A."/>
            <person name="Galli G.L.J."/>
            <person name="Crossley D.A. 2nd"/>
            <person name="Rhen T."/>
        </authorList>
    </citation>
    <scope>NUCLEOTIDE SEQUENCE [LARGE SCALE GENOMIC DNA]</scope>
    <source>
        <strain evidence="7">KW</strain>
    </source>
</reference>
<dbReference type="InterPro" id="IPR003598">
    <property type="entry name" value="Ig_sub2"/>
</dbReference>
<dbReference type="Pfam" id="PF08205">
    <property type="entry name" value="C2-set_2"/>
    <property type="match status" value="1"/>
</dbReference>
<dbReference type="PROSITE" id="PS50835">
    <property type="entry name" value="IG_LIKE"/>
    <property type="match status" value="1"/>
</dbReference>
<dbReference type="GO" id="GO:0005911">
    <property type="term" value="C:cell-cell junction"/>
    <property type="evidence" value="ECO:0007669"/>
    <property type="project" value="TreeGrafter"/>
</dbReference>
<keyword evidence="3" id="KW-1015">Disulfide bond</keyword>
<evidence type="ECO:0000256" key="5">
    <source>
        <dbReference type="ARBA" id="ARBA00023319"/>
    </source>
</evidence>
<dbReference type="PANTHER" id="PTHR11640:SF136">
    <property type="entry name" value="NEPHRIN"/>
    <property type="match status" value="1"/>
</dbReference>
<comment type="subcellular location">
    <subcellularLocation>
        <location evidence="1">Membrane</location>
        <topology evidence="1">Single-pass type I membrane protein</topology>
    </subcellularLocation>
</comment>
<accession>A0A8T1RWJ2</accession>
<evidence type="ECO:0000256" key="4">
    <source>
        <dbReference type="ARBA" id="ARBA00023180"/>
    </source>
</evidence>
<sequence>GGGSAGRCPSWCQLAGGTRGGQGASPRAGISSLPLTLQAAGGWAHTGWCSPTGILLPRAGDAVWAWALAIHGGPSLSSQPVPAALVGMVSKGPVTMFLCLLLGAFTRGTSPQQAFRVEPDNITVLEGAVAVLQCEVDNPSGVIQWVKDGLLLGPDTNIPGFPRYSMTGDPSKGEHHLRIVGSRLADDGDYECQAGRSKDSPGIVSHTALLSVLVPPKIPVFKEYEANSTVTWVAGVEYRVTCSVGDAKPAAEIFFSKGGSPLSEVSHEVHSGSSEKLSSTEAVLRVIPQSLDNRKRLVCAATNEAVSAPVVAGFTMNIL</sequence>
<keyword evidence="2" id="KW-0472">Membrane</keyword>
<dbReference type="PANTHER" id="PTHR11640">
    <property type="entry name" value="NEPHRIN"/>
    <property type="match status" value="1"/>
</dbReference>
<evidence type="ECO:0000256" key="1">
    <source>
        <dbReference type="ARBA" id="ARBA00004479"/>
    </source>
</evidence>
<dbReference type="InterPro" id="IPR013098">
    <property type="entry name" value="Ig_I-set"/>
</dbReference>
<dbReference type="InterPro" id="IPR036179">
    <property type="entry name" value="Ig-like_dom_sf"/>
</dbReference>
<dbReference type="OrthoDB" id="10028801at2759"/>
<dbReference type="Pfam" id="PF07679">
    <property type="entry name" value="I-set"/>
    <property type="match status" value="1"/>
</dbReference>
<dbReference type="GO" id="GO:0005886">
    <property type="term" value="C:plasma membrane"/>
    <property type="evidence" value="ECO:0007669"/>
    <property type="project" value="TreeGrafter"/>
</dbReference>
<dbReference type="GO" id="GO:0098609">
    <property type="term" value="P:cell-cell adhesion"/>
    <property type="evidence" value="ECO:0007669"/>
    <property type="project" value="TreeGrafter"/>
</dbReference>
<evidence type="ECO:0000259" key="6">
    <source>
        <dbReference type="PROSITE" id="PS50835"/>
    </source>
</evidence>
<evidence type="ECO:0000313" key="8">
    <source>
        <dbReference type="Proteomes" id="UP000765507"/>
    </source>
</evidence>
<name>A0A8T1RWJ2_CHESE</name>
<feature type="non-terminal residue" evidence="7">
    <location>
        <position position="319"/>
    </location>
</feature>